<proteinExistence type="predicted"/>
<reference evidence="11" key="1">
    <citation type="submission" date="2019-05" db="EMBL/GenBank/DDBJ databases">
        <title>Metatranscriptomic reconstruction reveals RNA viruses with the potential to shape carbon cycling in soil.</title>
        <authorList>
            <person name="Starr E.P."/>
            <person name="Nuccio E."/>
            <person name="Pett-Ridge J."/>
            <person name="Banfield J.F."/>
            <person name="Firestone M.K."/>
        </authorList>
    </citation>
    <scope>NUCLEOTIDE SEQUENCE</scope>
    <source>
        <strain evidence="11">H3_Bulk_42_scaffold_291</strain>
    </source>
</reference>
<dbReference type="GO" id="GO:0003968">
    <property type="term" value="F:RNA-directed RNA polymerase activity"/>
    <property type="evidence" value="ECO:0007669"/>
    <property type="project" value="UniProtKB-KW"/>
</dbReference>
<evidence type="ECO:0000313" key="11">
    <source>
        <dbReference type="EMBL" id="QDH88233.1"/>
    </source>
</evidence>
<dbReference type="InterPro" id="IPR007096">
    <property type="entry name" value="RNA-dir_Rpol_cat_phage"/>
</dbReference>
<feature type="binding site" evidence="9">
    <location>
        <position position="416"/>
    </location>
    <ligand>
        <name>Mg(2+)</name>
        <dbReference type="ChEBI" id="CHEBI:18420"/>
        <label>2</label>
    </ligand>
</feature>
<keyword evidence="9" id="KW-0479">Metal-binding</keyword>
<protein>
    <recommendedName>
        <fullName evidence="1">RNA-directed RNA polymerase</fullName>
        <ecNumber evidence="1">2.7.7.48</ecNumber>
    </recommendedName>
    <alternativeName>
        <fullName evidence="7">RNA replicase beta chain</fullName>
    </alternativeName>
</protein>
<evidence type="ECO:0000256" key="4">
    <source>
        <dbReference type="ARBA" id="ARBA00022695"/>
    </source>
</evidence>
<dbReference type="Pfam" id="PF03431">
    <property type="entry name" value="RNA_replicase_B"/>
    <property type="match status" value="1"/>
</dbReference>
<evidence type="ECO:0000256" key="5">
    <source>
        <dbReference type="ARBA" id="ARBA00022741"/>
    </source>
</evidence>
<evidence type="ECO:0000256" key="6">
    <source>
        <dbReference type="ARBA" id="ARBA00022953"/>
    </source>
</evidence>
<dbReference type="InterPro" id="IPR005093">
    <property type="entry name" value="RNArep_beta"/>
</dbReference>
<keyword evidence="2 11" id="KW-0696">RNA-directed RNA polymerase</keyword>
<feature type="binding site" evidence="9">
    <location>
        <position position="320"/>
    </location>
    <ligand>
        <name>Mg(2+)</name>
        <dbReference type="ChEBI" id="CHEBI:18420"/>
        <label>2</label>
    </ligand>
</feature>
<comment type="cofactor">
    <cofactor evidence="9">
        <name>Mg(2+)</name>
        <dbReference type="ChEBI" id="CHEBI:18420"/>
    </cofactor>
    <text evidence="9">Binds 2 Mg(2+) per subunit.</text>
</comment>
<feature type="domain" description="RdRp catalytic" evidence="10">
    <location>
        <begin position="305"/>
        <end position="448"/>
    </location>
</feature>
<evidence type="ECO:0000256" key="7">
    <source>
        <dbReference type="ARBA" id="ARBA00030248"/>
    </source>
</evidence>
<name>A0A514D3N7_9VIRU</name>
<dbReference type="GO" id="GO:0046872">
    <property type="term" value="F:metal ion binding"/>
    <property type="evidence" value="ECO:0007669"/>
    <property type="project" value="UniProtKB-KW"/>
</dbReference>
<evidence type="ECO:0000256" key="8">
    <source>
        <dbReference type="ARBA" id="ARBA00048744"/>
    </source>
</evidence>
<keyword evidence="9" id="KW-0460">Magnesium</keyword>
<accession>A0A514D3N7</accession>
<evidence type="ECO:0000256" key="1">
    <source>
        <dbReference type="ARBA" id="ARBA00012494"/>
    </source>
</evidence>
<comment type="catalytic activity">
    <reaction evidence="8">
        <text>RNA(n) + a ribonucleoside 5'-triphosphate = RNA(n+1) + diphosphate</text>
        <dbReference type="Rhea" id="RHEA:21248"/>
        <dbReference type="Rhea" id="RHEA-COMP:14527"/>
        <dbReference type="Rhea" id="RHEA-COMP:17342"/>
        <dbReference type="ChEBI" id="CHEBI:33019"/>
        <dbReference type="ChEBI" id="CHEBI:61557"/>
        <dbReference type="ChEBI" id="CHEBI:140395"/>
        <dbReference type="EC" id="2.7.7.48"/>
    </reaction>
</comment>
<dbReference type="GO" id="GO:0000166">
    <property type="term" value="F:nucleotide binding"/>
    <property type="evidence" value="ECO:0007669"/>
    <property type="project" value="UniProtKB-KW"/>
</dbReference>
<dbReference type="EMBL" id="MN033947">
    <property type="protein sequence ID" value="QDH88233.1"/>
    <property type="molecule type" value="Genomic_RNA"/>
</dbReference>
<evidence type="ECO:0000256" key="2">
    <source>
        <dbReference type="ARBA" id="ARBA00022484"/>
    </source>
</evidence>
<dbReference type="SUPFAM" id="SSF56672">
    <property type="entry name" value="DNA/RNA polymerases"/>
    <property type="match status" value="1"/>
</dbReference>
<dbReference type="InterPro" id="IPR043502">
    <property type="entry name" value="DNA/RNA_pol_sf"/>
</dbReference>
<feature type="binding site" evidence="9">
    <location>
        <position position="417"/>
    </location>
    <ligand>
        <name>Mg(2+)</name>
        <dbReference type="ChEBI" id="CHEBI:18420"/>
        <label>2</label>
    </ligand>
</feature>
<keyword evidence="3" id="KW-0808">Transferase</keyword>
<keyword evidence="5" id="KW-0547">Nucleotide-binding</keyword>
<gene>
    <name evidence="11" type="ORF">H3Bulk42291_000001</name>
</gene>
<dbReference type="PROSITE" id="PS50522">
    <property type="entry name" value="RDRP_PHAGE"/>
    <property type="match status" value="1"/>
</dbReference>
<organism evidence="11">
    <name type="scientific">Leviviridae sp</name>
    <dbReference type="NCBI Taxonomy" id="2027243"/>
    <lineage>
        <taxon>Viruses</taxon>
        <taxon>Riboviria</taxon>
        <taxon>Orthornavirae</taxon>
        <taxon>Lenarviricota</taxon>
        <taxon>Leviviricetes</taxon>
        <taxon>Norzivirales</taxon>
        <taxon>Fiersviridae</taxon>
    </lineage>
</organism>
<dbReference type="GO" id="GO:0039694">
    <property type="term" value="P:viral RNA genome replication"/>
    <property type="evidence" value="ECO:0007669"/>
    <property type="project" value="InterPro"/>
</dbReference>
<evidence type="ECO:0000259" key="10">
    <source>
        <dbReference type="PROSITE" id="PS50522"/>
    </source>
</evidence>
<sequence>MNSLTTLLLRVLEESGTLCGIDTSQDQKTILARVESEGLSFLTITLPTYTKDLQRALDQGMVDSSLFAPFKRKKGEALPVFMGGFLSRAFDLQSGRILSSVDSSEAIDSIRAAFQVTGLLSKVGLDCTPKRVTAALDRYIENDTFVQTHEGTLTAEMLREFRTMSHWLFGRVFARVLRDVDQLNLKPVHGPGVVADRVSNNRRWDPVHAWPDELEYVFPRWRYVYSSGCIYQDEILSGKVVPGTVRPVRVITVPKTLKTPRIIAVEPTALQYAQQGLMRSFHDAIDRDPIGRVMSWTSQEPNQLLAKKGSLPYGESATLDLSDASDLVSNLLVKTLFADFPLLGEAVQAVRNPQADVNGQVIKLAKYASMGSAMCFPIESIVFTTLVFMGLKQAYPTIRPGNLLAKFLGKVRVYGDDIVVPVRATRAVFDVLTAFGLKVNRSKSFWTGMFRESCGKEYFHGADVTIARCRKVLPSVQLHRSKQVDEVVSTVELRNNLFLRGYTETAAWLDTTLEVILEGCFPYVESTSPALGRIRPEGHQTDKMDPDLQRPLVKAFVIQAVPPADKLEGYGALMKTLSFSTGLPNLDAQHLDRAGRPSSLRIKKRWTSPV</sequence>
<evidence type="ECO:0000256" key="9">
    <source>
        <dbReference type="PIRSR" id="PIRSR605093-1"/>
    </source>
</evidence>
<evidence type="ECO:0000256" key="3">
    <source>
        <dbReference type="ARBA" id="ARBA00022679"/>
    </source>
</evidence>
<dbReference type="EC" id="2.7.7.48" evidence="1"/>
<keyword evidence="6" id="KW-0693">Viral RNA replication</keyword>
<keyword evidence="4" id="KW-0548">Nucleotidyltransferase</keyword>